<evidence type="ECO:0000256" key="1">
    <source>
        <dbReference type="ARBA" id="ARBA00023015"/>
    </source>
</evidence>
<dbReference type="InterPro" id="IPR050109">
    <property type="entry name" value="HTH-type_TetR-like_transc_reg"/>
</dbReference>
<evidence type="ECO:0000259" key="5">
    <source>
        <dbReference type="PROSITE" id="PS50977"/>
    </source>
</evidence>
<keyword evidence="2 4" id="KW-0238">DNA-binding</keyword>
<keyword evidence="1" id="KW-0805">Transcription regulation</keyword>
<dbReference type="SUPFAM" id="SSF48498">
    <property type="entry name" value="Tetracyclin repressor-like, C-terminal domain"/>
    <property type="match status" value="1"/>
</dbReference>
<evidence type="ECO:0000256" key="2">
    <source>
        <dbReference type="ARBA" id="ARBA00023125"/>
    </source>
</evidence>
<dbReference type="InterPro" id="IPR036271">
    <property type="entry name" value="Tet_transcr_reg_TetR-rel_C_sf"/>
</dbReference>
<dbReference type="PANTHER" id="PTHR30055">
    <property type="entry name" value="HTH-TYPE TRANSCRIPTIONAL REGULATOR RUTR"/>
    <property type="match status" value="1"/>
</dbReference>
<dbReference type="PANTHER" id="PTHR30055:SF238">
    <property type="entry name" value="MYCOFACTOCIN BIOSYNTHESIS TRANSCRIPTIONAL REGULATOR MFTR-RELATED"/>
    <property type="match status" value="1"/>
</dbReference>
<dbReference type="PROSITE" id="PS50977">
    <property type="entry name" value="HTH_TETR_2"/>
    <property type="match status" value="1"/>
</dbReference>
<sequence length="252" mass="27619">MGDRSGLPGDMFVARTNRRIRGSTDERSTWMISAYHKRFGGRRDDIVPRLVDHDERRRQITDAARRVIVRGGLAAATFQAVAAEAGISVRLVQYYFGTKKDFLLGTLKAVLDDMAVRFIRHVEALGPDPDPRAAMRATALALLPLDETRRAEALVLSAYQTARLTGSPAIPGETLEAPRLLAQTFAGHLRRARGSDTDTHTSDTDTEADAELLTDILVGLTQSTLAGYHTPDRATALVDHALDRLLGPAPRR</sequence>
<dbReference type="GO" id="GO:0000976">
    <property type="term" value="F:transcription cis-regulatory region binding"/>
    <property type="evidence" value="ECO:0007669"/>
    <property type="project" value="TreeGrafter"/>
</dbReference>
<organism evidence="6">
    <name type="scientific">Nocardia farcinica</name>
    <dbReference type="NCBI Taxonomy" id="37329"/>
    <lineage>
        <taxon>Bacteria</taxon>
        <taxon>Bacillati</taxon>
        <taxon>Actinomycetota</taxon>
        <taxon>Actinomycetes</taxon>
        <taxon>Mycobacteriales</taxon>
        <taxon>Nocardiaceae</taxon>
        <taxon>Nocardia</taxon>
    </lineage>
</organism>
<name>A0A449GD12_NOCFR</name>
<dbReference type="InterPro" id="IPR009057">
    <property type="entry name" value="Homeodomain-like_sf"/>
</dbReference>
<reference evidence="6" key="1">
    <citation type="submission" date="2019-02" db="EMBL/GenBank/DDBJ databases">
        <authorList>
            <consortium name="Pathogen Informatics"/>
        </authorList>
    </citation>
    <scope>NUCLEOTIDE SEQUENCE</scope>
    <source>
        <strain evidence="6">3012STDY6733949</strain>
    </source>
</reference>
<dbReference type="GO" id="GO:0003700">
    <property type="term" value="F:DNA-binding transcription factor activity"/>
    <property type="evidence" value="ECO:0007669"/>
    <property type="project" value="TreeGrafter"/>
</dbReference>
<feature type="domain" description="HTH tetR-type" evidence="5">
    <location>
        <begin position="54"/>
        <end position="114"/>
    </location>
</feature>
<feature type="DNA-binding region" description="H-T-H motif" evidence="4">
    <location>
        <begin position="77"/>
        <end position="96"/>
    </location>
</feature>
<dbReference type="SUPFAM" id="SSF46689">
    <property type="entry name" value="Homeodomain-like"/>
    <property type="match status" value="1"/>
</dbReference>
<protein>
    <submittedName>
        <fullName evidence="6">Transcriptional regulator BetI</fullName>
    </submittedName>
</protein>
<dbReference type="InterPro" id="IPR001647">
    <property type="entry name" value="HTH_TetR"/>
</dbReference>
<accession>A0A449GD12</accession>
<gene>
    <name evidence="6" type="ORF">NCTC1935_01449</name>
</gene>
<dbReference type="EMBL" id="CAACYE010000005">
    <property type="protein sequence ID" value="VFA83624.1"/>
    <property type="molecule type" value="Genomic_DNA"/>
</dbReference>
<dbReference type="AlphaFoldDB" id="A0A449GD12"/>
<dbReference type="Gene3D" id="1.10.357.10">
    <property type="entry name" value="Tetracycline Repressor, domain 2"/>
    <property type="match status" value="1"/>
</dbReference>
<keyword evidence="3" id="KW-0804">Transcription</keyword>
<evidence type="ECO:0000256" key="4">
    <source>
        <dbReference type="PROSITE-ProRule" id="PRU00335"/>
    </source>
</evidence>
<dbReference type="Pfam" id="PF00440">
    <property type="entry name" value="TetR_N"/>
    <property type="match status" value="1"/>
</dbReference>
<evidence type="ECO:0000313" key="6">
    <source>
        <dbReference type="EMBL" id="VFA83624.1"/>
    </source>
</evidence>
<evidence type="ECO:0000256" key="3">
    <source>
        <dbReference type="ARBA" id="ARBA00023163"/>
    </source>
</evidence>
<proteinExistence type="predicted"/>